<dbReference type="InterPro" id="IPR050553">
    <property type="entry name" value="Thioredoxin_ResA/DsbE_sf"/>
</dbReference>
<name>A0ABW2ZIY1_9SPHI</name>
<dbReference type="EMBL" id="JBHTIA010000012">
    <property type="protein sequence ID" value="MFD0766195.1"/>
    <property type="molecule type" value="Genomic_DNA"/>
</dbReference>
<keyword evidence="3" id="KW-1015">Disulfide bond</keyword>
<evidence type="ECO:0000256" key="4">
    <source>
        <dbReference type="ARBA" id="ARBA00023284"/>
    </source>
</evidence>
<dbReference type="Gene3D" id="3.40.30.10">
    <property type="entry name" value="Glutaredoxin"/>
    <property type="match status" value="1"/>
</dbReference>
<comment type="caution">
    <text evidence="5">The sequence shown here is derived from an EMBL/GenBank/DDBJ whole genome shotgun (WGS) entry which is preliminary data.</text>
</comment>
<dbReference type="PANTHER" id="PTHR42852">
    <property type="entry name" value="THIOL:DISULFIDE INTERCHANGE PROTEIN DSBE"/>
    <property type="match status" value="1"/>
</dbReference>
<protein>
    <submittedName>
        <fullName evidence="5">TlpA family protein disulfide reductase</fullName>
    </submittedName>
</protein>
<dbReference type="PROSITE" id="PS51257">
    <property type="entry name" value="PROKAR_LIPOPROTEIN"/>
    <property type="match status" value="1"/>
</dbReference>
<dbReference type="Proteomes" id="UP001597073">
    <property type="component" value="Unassembled WGS sequence"/>
</dbReference>
<dbReference type="SUPFAM" id="SSF52833">
    <property type="entry name" value="Thioredoxin-like"/>
    <property type="match status" value="1"/>
</dbReference>
<sequence length="378" mass="42006">MKHFYILAALVLLVCACDTQPKLSLSFKTGTVKNGTITLSMANETLISQPIKDGTATIDKPLEKPGYYTIAVIDSDKPLNTKQTFELYLENGAYTIETKSAGLYPSVTSASKIQQQLSDYYKTENAMAGSLNNAINSGLNFLESSEARNQSAKERSALINKTRGYQVQRRELEPKILDAYIAKHPNNVVAAHIMAQQYMDEFPAEYNKLAAKLTDEAKKTDDGLKVTDKLSVLVKLLPGADAPAISGVTSDGKPFNRKSIKFKAILVEFWVSNSKASEMNHSRILNGLIIGDRDKHKFGVVSVSTDTDEKVWKQTIKQSNLNWPQVADLKGNASPNVSNWKISQVPTYFLVDANWKIIKPNIDILDVDDVVHEYFNKH</sequence>
<evidence type="ECO:0000313" key="5">
    <source>
        <dbReference type="EMBL" id="MFD0766195.1"/>
    </source>
</evidence>
<dbReference type="RefSeq" id="WP_377143888.1">
    <property type="nucleotide sequence ID" value="NZ_JBHTIA010000012.1"/>
</dbReference>
<keyword evidence="2" id="KW-0201">Cytochrome c-type biogenesis</keyword>
<dbReference type="PANTHER" id="PTHR42852:SF6">
    <property type="entry name" value="THIOL:DISULFIDE INTERCHANGE PROTEIN DSBE"/>
    <property type="match status" value="1"/>
</dbReference>
<proteinExistence type="predicted"/>
<keyword evidence="4" id="KW-0676">Redox-active center</keyword>
<evidence type="ECO:0000256" key="3">
    <source>
        <dbReference type="ARBA" id="ARBA00023157"/>
    </source>
</evidence>
<organism evidence="5 6">
    <name type="scientific">Mucilaginibacter lutimaris</name>
    <dbReference type="NCBI Taxonomy" id="931629"/>
    <lineage>
        <taxon>Bacteria</taxon>
        <taxon>Pseudomonadati</taxon>
        <taxon>Bacteroidota</taxon>
        <taxon>Sphingobacteriia</taxon>
        <taxon>Sphingobacteriales</taxon>
        <taxon>Sphingobacteriaceae</taxon>
        <taxon>Mucilaginibacter</taxon>
    </lineage>
</organism>
<evidence type="ECO:0000313" key="6">
    <source>
        <dbReference type="Proteomes" id="UP001597073"/>
    </source>
</evidence>
<dbReference type="InterPro" id="IPR036249">
    <property type="entry name" value="Thioredoxin-like_sf"/>
</dbReference>
<comment type="subcellular location">
    <subcellularLocation>
        <location evidence="1">Cell envelope</location>
    </subcellularLocation>
</comment>
<evidence type="ECO:0000256" key="1">
    <source>
        <dbReference type="ARBA" id="ARBA00004196"/>
    </source>
</evidence>
<keyword evidence="6" id="KW-1185">Reference proteome</keyword>
<accession>A0ABW2ZIY1</accession>
<evidence type="ECO:0000256" key="2">
    <source>
        <dbReference type="ARBA" id="ARBA00022748"/>
    </source>
</evidence>
<reference evidence="6" key="1">
    <citation type="journal article" date="2019" name="Int. J. Syst. Evol. Microbiol.">
        <title>The Global Catalogue of Microorganisms (GCM) 10K type strain sequencing project: providing services to taxonomists for standard genome sequencing and annotation.</title>
        <authorList>
            <consortium name="The Broad Institute Genomics Platform"/>
            <consortium name="The Broad Institute Genome Sequencing Center for Infectious Disease"/>
            <person name="Wu L."/>
            <person name="Ma J."/>
        </authorList>
    </citation>
    <scope>NUCLEOTIDE SEQUENCE [LARGE SCALE GENOMIC DNA]</scope>
    <source>
        <strain evidence="6">CCUG 60742</strain>
    </source>
</reference>
<gene>
    <name evidence="5" type="ORF">ACFQZI_15135</name>
</gene>